<name>A0ABT9GNY2_9GAMM</name>
<protein>
    <submittedName>
        <fullName evidence="1">YaeQ family protein</fullName>
    </submittedName>
</protein>
<dbReference type="Pfam" id="PF07152">
    <property type="entry name" value="YaeQ"/>
    <property type="match status" value="1"/>
</dbReference>
<dbReference type="EMBL" id="JAUZVY010000002">
    <property type="protein sequence ID" value="MDP4528681.1"/>
    <property type="molecule type" value="Genomic_DNA"/>
</dbReference>
<accession>A0ABT9GNY2</accession>
<reference evidence="1 2" key="1">
    <citation type="submission" date="2023-08" db="EMBL/GenBank/DDBJ databases">
        <authorList>
            <person name="Joshi A."/>
            <person name="Thite S."/>
        </authorList>
    </citation>
    <scope>NUCLEOTIDE SEQUENCE [LARGE SCALE GENOMIC DNA]</scope>
    <source>
        <strain evidence="1 2">1E1</strain>
    </source>
</reference>
<keyword evidence="2" id="KW-1185">Reference proteome</keyword>
<evidence type="ECO:0000313" key="2">
    <source>
        <dbReference type="Proteomes" id="UP001236258"/>
    </source>
</evidence>
<organism evidence="1 2">
    <name type="scientific">Alkalimonas delamerensis</name>
    <dbReference type="NCBI Taxonomy" id="265981"/>
    <lineage>
        <taxon>Bacteria</taxon>
        <taxon>Pseudomonadati</taxon>
        <taxon>Pseudomonadota</taxon>
        <taxon>Gammaproteobacteria</taxon>
        <taxon>Alkalimonas</taxon>
    </lineage>
</organism>
<dbReference type="SUPFAM" id="SSF52980">
    <property type="entry name" value="Restriction endonuclease-like"/>
    <property type="match status" value="1"/>
</dbReference>
<proteinExistence type="predicted"/>
<dbReference type="InterPro" id="IPR011335">
    <property type="entry name" value="Restrct_endonuc-II-like"/>
</dbReference>
<evidence type="ECO:0000313" key="1">
    <source>
        <dbReference type="EMBL" id="MDP4528681.1"/>
    </source>
</evidence>
<sequence>MLMNAKVIKLDLNYSCAEHHHFAQQRHYLSPYPEEPAEHFARRVLAWLSLYEQNAEMAPQHRRGKDPDLYVQDEQQHFQLWASVDLLEEKYLRRACHLSEQVLLFLSPEEQQQFQQGHYQRKASCCVVQPEQLLQLCDMFKPHMELSVWREEDSILLTDGDQHLELSVHCQHAH</sequence>
<comment type="caution">
    <text evidence="1">The sequence shown here is derived from an EMBL/GenBank/DDBJ whole genome shotgun (WGS) entry which is preliminary data.</text>
</comment>
<dbReference type="SMART" id="SM01322">
    <property type="entry name" value="YaeQ"/>
    <property type="match status" value="1"/>
</dbReference>
<dbReference type="Proteomes" id="UP001236258">
    <property type="component" value="Unassembled WGS sequence"/>
</dbReference>
<dbReference type="InterPro" id="IPR038590">
    <property type="entry name" value="YaeQ_sf"/>
</dbReference>
<dbReference type="Gene3D" id="3.10.640.10">
    <property type="entry name" value="Restriction endonuclease-like alpha-beta roll domain"/>
    <property type="match status" value="1"/>
</dbReference>
<dbReference type="RefSeq" id="WP_305944801.1">
    <property type="nucleotide sequence ID" value="NZ_JAUZVY010000002.1"/>
</dbReference>
<dbReference type="InterPro" id="IPR009822">
    <property type="entry name" value="YaeQ"/>
</dbReference>
<gene>
    <name evidence="1" type="ORF">Q3O59_06505</name>
</gene>